<name>A0ACC2APP7_DIPCM</name>
<accession>A0ACC2APP7</accession>
<evidence type="ECO:0000313" key="1">
    <source>
        <dbReference type="EMBL" id="KAJ7519533.1"/>
    </source>
</evidence>
<organism evidence="1 2">
    <name type="scientific">Diphasiastrum complanatum</name>
    <name type="common">Issler's clubmoss</name>
    <name type="synonym">Lycopodium complanatum</name>
    <dbReference type="NCBI Taxonomy" id="34168"/>
    <lineage>
        <taxon>Eukaryota</taxon>
        <taxon>Viridiplantae</taxon>
        <taxon>Streptophyta</taxon>
        <taxon>Embryophyta</taxon>
        <taxon>Tracheophyta</taxon>
        <taxon>Lycopodiopsida</taxon>
        <taxon>Lycopodiales</taxon>
        <taxon>Lycopodiaceae</taxon>
        <taxon>Lycopodioideae</taxon>
        <taxon>Diphasiastrum</taxon>
    </lineage>
</organism>
<sequence>MVITGYPSSWRIAVISICTIMIAERVTDALTPQVGINYGRVADNLPSPDKVVSLIKNLQIGFVKIYDANSQVLNALANSGLQVSVMVSNDQISSIASSQTNSDNWVEKNIVPYYPATQITTLAVGNEVLSDTSIKSVWAQLVPAMENIHSSLVRKNLNKIQVTSPVASDALGNSYPPSSGKFRDDIATSIIKPMLSFLSRTNSAFFANIYPYFAWANNPQQISLEYAIFGSSSAVVTDGSTQYTSLLDAMLDATIVAMKNLGYGDVDIVISETGWPTQGGTGANVKNAALYNKRMVGRATAGVGTPLRPNSAIPTFIFALFNEDQKPGAATEHNWGVLYPNGSPVYALDFTGQRSSVSVLIQKQWCVVKSDVTDGQLLQRGLDYACGTGNVGDCEAIQPGASCYDPNTLSAHASYAFNSYWQQQKASGGTCDFGGAAKLTTVDPSHDSCTFPFQ</sequence>
<keyword evidence="2" id="KW-1185">Reference proteome</keyword>
<gene>
    <name evidence="1" type="ORF">O6H91_20G043100</name>
</gene>
<protein>
    <submittedName>
        <fullName evidence="1">Uncharacterized protein</fullName>
    </submittedName>
</protein>
<evidence type="ECO:0000313" key="2">
    <source>
        <dbReference type="Proteomes" id="UP001162992"/>
    </source>
</evidence>
<dbReference type="EMBL" id="CM055111">
    <property type="protein sequence ID" value="KAJ7519533.1"/>
    <property type="molecule type" value="Genomic_DNA"/>
</dbReference>
<proteinExistence type="predicted"/>
<reference evidence="2" key="1">
    <citation type="journal article" date="2024" name="Proc. Natl. Acad. Sci. U.S.A.">
        <title>Extraordinary preservation of gene collinearity over three hundred million years revealed in homosporous lycophytes.</title>
        <authorList>
            <person name="Li C."/>
            <person name="Wickell D."/>
            <person name="Kuo L.Y."/>
            <person name="Chen X."/>
            <person name="Nie B."/>
            <person name="Liao X."/>
            <person name="Peng D."/>
            <person name="Ji J."/>
            <person name="Jenkins J."/>
            <person name="Williams M."/>
            <person name="Shu S."/>
            <person name="Plott C."/>
            <person name="Barry K."/>
            <person name="Rajasekar S."/>
            <person name="Grimwood J."/>
            <person name="Han X."/>
            <person name="Sun S."/>
            <person name="Hou Z."/>
            <person name="He W."/>
            <person name="Dai G."/>
            <person name="Sun C."/>
            <person name="Schmutz J."/>
            <person name="Leebens-Mack J.H."/>
            <person name="Li F.W."/>
            <person name="Wang L."/>
        </authorList>
    </citation>
    <scope>NUCLEOTIDE SEQUENCE [LARGE SCALE GENOMIC DNA]</scope>
    <source>
        <strain evidence="2">cv. PW_Plant_1</strain>
    </source>
</reference>
<dbReference type="Proteomes" id="UP001162992">
    <property type="component" value="Chromosome 20"/>
</dbReference>
<comment type="caution">
    <text evidence="1">The sequence shown here is derived from an EMBL/GenBank/DDBJ whole genome shotgun (WGS) entry which is preliminary data.</text>
</comment>